<dbReference type="Proteomes" id="UP000736335">
    <property type="component" value="Unassembled WGS sequence"/>
</dbReference>
<organism evidence="1 2">
    <name type="scientific">Thelephora terrestris</name>
    <dbReference type="NCBI Taxonomy" id="56493"/>
    <lineage>
        <taxon>Eukaryota</taxon>
        <taxon>Fungi</taxon>
        <taxon>Dikarya</taxon>
        <taxon>Basidiomycota</taxon>
        <taxon>Agaricomycotina</taxon>
        <taxon>Agaricomycetes</taxon>
        <taxon>Thelephorales</taxon>
        <taxon>Thelephoraceae</taxon>
        <taxon>Thelephora</taxon>
    </lineage>
</organism>
<evidence type="ECO:0000313" key="1">
    <source>
        <dbReference type="EMBL" id="KAF9792305.1"/>
    </source>
</evidence>
<proteinExistence type="predicted"/>
<comment type="caution">
    <text evidence="1">The sequence shown here is derived from an EMBL/GenBank/DDBJ whole genome shotgun (WGS) entry which is preliminary data.</text>
</comment>
<dbReference type="OrthoDB" id="6613063at2759"/>
<gene>
    <name evidence="1" type="ORF">BJ322DRAFT_1016127</name>
</gene>
<accession>A0A9P6HPZ3</accession>
<protein>
    <submittedName>
        <fullName evidence="1">Uncharacterized protein</fullName>
    </submittedName>
</protein>
<name>A0A9P6HPZ3_9AGAM</name>
<evidence type="ECO:0000313" key="2">
    <source>
        <dbReference type="Proteomes" id="UP000736335"/>
    </source>
</evidence>
<sequence>MMIYNLSNADLAIGDGAASKKRAELVLEDKYKGITLHGRIRHKIKLSQPTRNSVYSCLFTRYGLDTGTEWQQEHFQSLFPKEVEVWAKATISNADKVHAAALVEEDLQDHRDATFVRYLLLVDKMGHRRYVTPEFEPTECFGRLKYILKFDLPAGITPLVTQTTTLVLAIIQSTEVVYETPLKIPYFDKFGRSEAVDMTTVMCIVGRVKDHRGRWAIVDRSELSSTRLWPVIQPLFARRRASP</sequence>
<dbReference type="EMBL" id="WIUZ02000001">
    <property type="protein sequence ID" value="KAF9792305.1"/>
    <property type="molecule type" value="Genomic_DNA"/>
</dbReference>
<reference evidence="1" key="2">
    <citation type="submission" date="2020-11" db="EMBL/GenBank/DDBJ databases">
        <authorList>
            <consortium name="DOE Joint Genome Institute"/>
            <person name="Kuo A."/>
            <person name="Miyauchi S."/>
            <person name="Kiss E."/>
            <person name="Drula E."/>
            <person name="Kohler A."/>
            <person name="Sanchez-Garcia M."/>
            <person name="Andreopoulos B."/>
            <person name="Barry K.W."/>
            <person name="Bonito G."/>
            <person name="Buee M."/>
            <person name="Carver A."/>
            <person name="Chen C."/>
            <person name="Cichocki N."/>
            <person name="Clum A."/>
            <person name="Culley D."/>
            <person name="Crous P.W."/>
            <person name="Fauchery L."/>
            <person name="Girlanda M."/>
            <person name="Hayes R."/>
            <person name="Keri Z."/>
            <person name="Labutti K."/>
            <person name="Lipzen A."/>
            <person name="Lombard V."/>
            <person name="Magnuson J."/>
            <person name="Maillard F."/>
            <person name="Morin E."/>
            <person name="Murat C."/>
            <person name="Nolan M."/>
            <person name="Ohm R."/>
            <person name="Pangilinan J."/>
            <person name="Pereira M."/>
            <person name="Perotto S."/>
            <person name="Peter M."/>
            <person name="Riley R."/>
            <person name="Sitrit Y."/>
            <person name="Stielow B."/>
            <person name="Szollosi G."/>
            <person name="Zifcakova L."/>
            <person name="Stursova M."/>
            <person name="Spatafora J.W."/>
            <person name="Tedersoo L."/>
            <person name="Vaario L.-M."/>
            <person name="Yamada A."/>
            <person name="Yan M."/>
            <person name="Wang P."/>
            <person name="Xu J."/>
            <person name="Bruns T."/>
            <person name="Baldrian P."/>
            <person name="Vilgalys R."/>
            <person name="Henrissat B."/>
            <person name="Grigoriev I.V."/>
            <person name="Hibbett D."/>
            <person name="Nagy L.G."/>
            <person name="Martin F.M."/>
        </authorList>
    </citation>
    <scope>NUCLEOTIDE SEQUENCE</scope>
    <source>
        <strain evidence="1">UH-Tt-Lm1</strain>
    </source>
</reference>
<keyword evidence="2" id="KW-1185">Reference proteome</keyword>
<dbReference type="AlphaFoldDB" id="A0A9P6HPZ3"/>
<reference evidence="1" key="1">
    <citation type="journal article" date="2020" name="Nat. Commun.">
        <title>Large-scale genome sequencing of mycorrhizal fungi provides insights into the early evolution of symbiotic traits.</title>
        <authorList>
            <person name="Miyauchi S."/>
            <person name="Kiss E."/>
            <person name="Kuo A."/>
            <person name="Drula E."/>
            <person name="Kohler A."/>
            <person name="Sanchez-Garcia M."/>
            <person name="Morin E."/>
            <person name="Andreopoulos B."/>
            <person name="Barry K.W."/>
            <person name="Bonito G."/>
            <person name="Buee M."/>
            <person name="Carver A."/>
            <person name="Chen C."/>
            <person name="Cichocki N."/>
            <person name="Clum A."/>
            <person name="Culley D."/>
            <person name="Crous P.W."/>
            <person name="Fauchery L."/>
            <person name="Girlanda M."/>
            <person name="Hayes R.D."/>
            <person name="Keri Z."/>
            <person name="LaButti K."/>
            <person name="Lipzen A."/>
            <person name="Lombard V."/>
            <person name="Magnuson J."/>
            <person name="Maillard F."/>
            <person name="Murat C."/>
            <person name="Nolan M."/>
            <person name="Ohm R.A."/>
            <person name="Pangilinan J."/>
            <person name="Pereira M.F."/>
            <person name="Perotto S."/>
            <person name="Peter M."/>
            <person name="Pfister S."/>
            <person name="Riley R."/>
            <person name="Sitrit Y."/>
            <person name="Stielow J.B."/>
            <person name="Szollosi G."/>
            <person name="Zifcakova L."/>
            <person name="Stursova M."/>
            <person name="Spatafora J.W."/>
            <person name="Tedersoo L."/>
            <person name="Vaario L.M."/>
            <person name="Yamada A."/>
            <person name="Yan M."/>
            <person name="Wang P."/>
            <person name="Xu J."/>
            <person name="Bruns T."/>
            <person name="Baldrian P."/>
            <person name="Vilgalys R."/>
            <person name="Dunand C."/>
            <person name="Henrissat B."/>
            <person name="Grigoriev I.V."/>
            <person name="Hibbett D."/>
            <person name="Nagy L.G."/>
            <person name="Martin F.M."/>
        </authorList>
    </citation>
    <scope>NUCLEOTIDE SEQUENCE</scope>
    <source>
        <strain evidence="1">UH-Tt-Lm1</strain>
    </source>
</reference>